<feature type="domain" description="HTH lacI-type" evidence="4">
    <location>
        <begin position="3"/>
        <end position="57"/>
    </location>
</feature>
<dbReference type="Gene3D" id="1.10.260.40">
    <property type="entry name" value="lambda repressor-like DNA-binding domains"/>
    <property type="match status" value="1"/>
</dbReference>
<comment type="subcellular location">
    <subcellularLocation>
        <location evidence="1">Cell envelope</location>
    </subcellularLocation>
</comment>
<protein>
    <submittedName>
        <fullName evidence="5">LacI family DNA-binding transcriptional regulator</fullName>
    </submittedName>
</protein>
<dbReference type="GO" id="GO:0003677">
    <property type="term" value="F:DNA binding"/>
    <property type="evidence" value="ECO:0007669"/>
    <property type="project" value="UniProtKB-KW"/>
</dbReference>
<dbReference type="SMART" id="SM00354">
    <property type="entry name" value="HTH_LACI"/>
    <property type="match status" value="1"/>
</dbReference>
<dbReference type="SUPFAM" id="SSF53822">
    <property type="entry name" value="Periplasmic binding protein-like I"/>
    <property type="match status" value="1"/>
</dbReference>
<organism evidence="5 6">
    <name type="scientific">Candidatus Gallacutalibacter pullicola</name>
    <dbReference type="NCBI Taxonomy" id="2840830"/>
    <lineage>
        <taxon>Bacteria</taxon>
        <taxon>Bacillati</taxon>
        <taxon>Bacillota</taxon>
        <taxon>Clostridia</taxon>
        <taxon>Eubacteriales</taxon>
        <taxon>Candidatus Gallacutalibacter</taxon>
    </lineage>
</organism>
<evidence type="ECO:0000313" key="6">
    <source>
        <dbReference type="Proteomes" id="UP000886785"/>
    </source>
</evidence>
<dbReference type="PROSITE" id="PS50932">
    <property type="entry name" value="HTH_LACI_2"/>
    <property type="match status" value="1"/>
</dbReference>
<dbReference type="Proteomes" id="UP000886785">
    <property type="component" value="Unassembled WGS sequence"/>
</dbReference>
<name>A0A9D1DSS5_9FIRM</name>
<evidence type="ECO:0000259" key="4">
    <source>
        <dbReference type="PROSITE" id="PS50932"/>
    </source>
</evidence>
<evidence type="ECO:0000256" key="1">
    <source>
        <dbReference type="ARBA" id="ARBA00004196"/>
    </source>
</evidence>
<dbReference type="PANTHER" id="PTHR46847:SF1">
    <property type="entry name" value="D-ALLOSE-BINDING PERIPLASMIC PROTEIN-RELATED"/>
    <property type="match status" value="1"/>
</dbReference>
<comment type="similarity">
    <text evidence="2">Belongs to the bacterial solute-binding protein 2 family.</text>
</comment>
<dbReference type="SUPFAM" id="SSF47413">
    <property type="entry name" value="lambda repressor-like DNA-binding domains"/>
    <property type="match status" value="1"/>
</dbReference>
<dbReference type="Pfam" id="PF00356">
    <property type="entry name" value="LacI"/>
    <property type="match status" value="1"/>
</dbReference>
<dbReference type="Pfam" id="PF13407">
    <property type="entry name" value="Peripla_BP_4"/>
    <property type="match status" value="1"/>
</dbReference>
<keyword evidence="5" id="KW-0238">DNA-binding</keyword>
<dbReference type="AlphaFoldDB" id="A0A9D1DSS5"/>
<dbReference type="GO" id="GO:0030246">
    <property type="term" value="F:carbohydrate binding"/>
    <property type="evidence" value="ECO:0007669"/>
    <property type="project" value="UniProtKB-ARBA"/>
</dbReference>
<evidence type="ECO:0000256" key="2">
    <source>
        <dbReference type="ARBA" id="ARBA00007639"/>
    </source>
</evidence>
<dbReference type="InterPro" id="IPR025997">
    <property type="entry name" value="SBP_2_dom"/>
</dbReference>
<dbReference type="GO" id="GO:0030313">
    <property type="term" value="C:cell envelope"/>
    <property type="evidence" value="ECO:0007669"/>
    <property type="project" value="UniProtKB-SubCell"/>
</dbReference>
<reference evidence="5" key="2">
    <citation type="journal article" date="2021" name="PeerJ">
        <title>Extensive microbial diversity within the chicken gut microbiome revealed by metagenomics and culture.</title>
        <authorList>
            <person name="Gilroy R."/>
            <person name="Ravi A."/>
            <person name="Getino M."/>
            <person name="Pursley I."/>
            <person name="Horton D.L."/>
            <person name="Alikhan N.F."/>
            <person name="Baker D."/>
            <person name="Gharbi K."/>
            <person name="Hall N."/>
            <person name="Watson M."/>
            <person name="Adriaenssens E.M."/>
            <person name="Foster-Nyarko E."/>
            <person name="Jarju S."/>
            <person name="Secka A."/>
            <person name="Antonio M."/>
            <person name="Oren A."/>
            <person name="Chaudhuri R.R."/>
            <person name="La Ragione R."/>
            <person name="Hildebrand F."/>
            <person name="Pallen M.J."/>
        </authorList>
    </citation>
    <scope>NUCLEOTIDE SEQUENCE</scope>
    <source>
        <strain evidence="5">ChiSjej1B19-7085</strain>
    </source>
</reference>
<accession>A0A9D1DSS5</accession>
<dbReference type="InterPro" id="IPR010982">
    <property type="entry name" value="Lambda_DNA-bd_dom_sf"/>
</dbReference>
<dbReference type="CDD" id="cd01392">
    <property type="entry name" value="HTH_LacI"/>
    <property type="match status" value="1"/>
</dbReference>
<dbReference type="Gene3D" id="3.40.50.2300">
    <property type="match status" value="2"/>
</dbReference>
<dbReference type="GO" id="GO:0006355">
    <property type="term" value="P:regulation of DNA-templated transcription"/>
    <property type="evidence" value="ECO:0007669"/>
    <property type="project" value="InterPro"/>
</dbReference>
<evidence type="ECO:0000313" key="5">
    <source>
        <dbReference type="EMBL" id="HIR58355.1"/>
    </source>
</evidence>
<dbReference type="CDD" id="cd06307">
    <property type="entry name" value="PBP1_sugar_binding"/>
    <property type="match status" value="1"/>
</dbReference>
<proteinExistence type="inferred from homology"/>
<reference evidence="5" key="1">
    <citation type="submission" date="2020-10" db="EMBL/GenBank/DDBJ databases">
        <authorList>
            <person name="Gilroy R."/>
        </authorList>
    </citation>
    <scope>NUCLEOTIDE SEQUENCE</scope>
    <source>
        <strain evidence="5">ChiSjej1B19-7085</strain>
    </source>
</reference>
<keyword evidence="3" id="KW-0732">Signal</keyword>
<evidence type="ECO:0000256" key="3">
    <source>
        <dbReference type="ARBA" id="ARBA00022729"/>
    </source>
</evidence>
<dbReference type="PANTHER" id="PTHR46847">
    <property type="entry name" value="D-ALLOSE-BINDING PERIPLASMIC PROTEIN-RELATED"/>
    <property type="match status" value="1"/>
</dbReference>
<gene>
    <name evidence="5" type="ORF">IAA54_11910</name>
</gene>
<dbReference type="InterPro" id="IPR000843">
    <property type="entry name" value="HTH_LacI"/>
</dbReference>
<comment type="caution">
    <text evidence="5">The sequence shown here is derived from an EMBL/GenBank/DDBJ whole genome shotgun (WGS) entry which is preliminary data.</text>
</comment>
<dbReference type="InterPro" id="IPR028082">
    <property type="entry name" value="Peripla_BP_I"/>
</dbReference>
<sequence>MSVTIKQISELCGVSRGTVDRVLNNRGKVKPETEQKVREVADRLGYTPNMAGKALAARKRDLVIGVALVAKGNAFFDDVLSGIRQAGRELADYGVRVSVHTMKGYDVSQQCRMIREVGRGVHALIVNPINDPQVAAEIDALTESGVCVITVNTDIENTRRLCYVGSDYIRGGETAGGMLGLLTGGKANVGIVTGSVKVLGHNQRIAGFRNVIRRKYPGIRVADIQETNDDDDQAFEMTGKMLRIHPEIDTIFIVAAGVMGVCRAVRNFRPQSNMAIVCFDKTPSSEQLLRAGMVKAIICQQPFTQGNKAVHLAYDYLVSGKKPEHDSFFMKSEIKIEENL</sequence>
<dbReference type="EMBL" id="DVHF01000153">
    <property type="protein sequence ID" value="HIR58355.1"/>
    <property type="molecule type" value="Genomic_DNA"/>
</dbReference>